<dbReference type="OrthoDB" id="9809356at2"/>
<dbReference type="RefSeq" id="WP_091703679.1">
    <property type="nucleotide sequence ID" value="NZ_BMYN01000004.1"/>
</dbReference>
<evidence type="ECO:0000256" key="13">
    <source>
        <dbReference type="ARBA" id="ARBA00022909"/>
    </source>
</evidence>
<dbReference type="PROSITE" id="PS01011">
    <property type="entry name" value="FOLYLPOLYGLU_SYNT_1"/>
    <property type="match status" value="1"/>
</dbReference>
<dbReference type="GO" id="GO:0008841">
    <property type="term" value="F:dihydrofolate synthase activity"/>
    <property type="evidence" value="ECO:0007669"/>
    <property type="project" value="UniProtKB-EC"/>
</dbReference>
<proteinExistence type="inferred from homology"/>
<dbReference type="Pfam" id="PF02875">
    <property type="entry name" value="Mur_ligase_C"/>
    <property type="match status" value="1"/>
</dbReference>
<keyword evidence="9" id="KW-0479">Metal-binding</keyword>
<keyword evidence="13" id="KW-0289">Folate biosynthesis</keyword>
<comment type="pathway">
    <text evidence="2">Cofactor biosynthesis; tetrahydrofolate biosynthesis; 7,8-dihydrofolate from 2-amino-4-hydroxy-6-hydroxymethyl-7,8-dihydropteridine diphosphate and 4-aminobenzoate: step 2/2.</text>
</comment>
<evidence type="ECO:0000256" key="21">
    <source>
        <dbReference type="PIRNR" id="PIRNR001563"/>
    </source>
</evidence>
<dbReference type="SUPFAM" id="SSF53244">
    <property type="entry name" value="MurD-like peptide ligases, peptide-binding domain"/>
    <property type="match status" value="1"/>
</dbReference>
<dbReference type="GO" id="GO:0046872">
    <property type="term" value="F:metal ion binding"/>
    <property type="evidence" value="ECO:0007669"/>
    <property type="project" value="UniProtKB-KW"/>
</dbReference>
<dbReference type="EC" id="6.3.2.12" evidence="5"/>
<comment type="similarity">
    <text evidence="4 21">Belongs to the folylpolyglutamate synthase family.</text>
</comment>
<dbReference type="EC" id="6.3.2.17" evidence="6"/>
<feature type="domain" description="Mur ligase C-terminal" evidence="22">
    <location>
        <begin position="298"/>
        <end position="420"/>
    </location>
</feature>
<evidence type="ECO:0000256" key="11">
    <source>
        <dbReference type="ARBA" id="ARBA00022840"/>
    </source>
</evidence>
<dbReference type="NCBIfam" id="NF008101">
    <property type="entry name" value="PRK10846.1"/>
    <property type="match status" value="1"/>
</dbReference>
<evidence type="ECO:0000256" key="12">
    <source>
        <dbReference type="ARBA" id="ARBA00022842"/>
    </source>
</evidence>
<evidence type="ECO:0000256" key="19">
    <source>
        <dbReference type="ARBA" id="ARBA00049035"/>
    </source>
</evidence>
<dbReference type="PANTHER" id="PTHR11136">
    <property type="entry name" value="FOLYLPOLYGLUTAMATE SYNTHASE-RELATED"/>
    <property type="match status" value="1"/>
</dbReference>
<keyword evidence="12" id="KW-0460">Magnesium</keyword>
<protein>
    <recommendedName>
        <fullName evidence="7">Dihydrofolate synthase/folylpolyglutamate synthase</fullName>
        <ecNumber evidence="5">6.3.2.12</ecNumber>
        <ecNumber evidence="6">6.3.2.17</ecNumber>
    </recommendedName>
    <alternativeName>
        <fullName evidence="16">Folylpoly-gamma-glutamate synthetase-dihydrofolate synthetase</fullName>
    </alternativeName>
    <alternativeName>
        <fullName evidence="14">Folylpolyglutamate synthetase</fullName>
    </alternativeName>
    <alternativeName>
        <fullName evidence="15">Tetrahydrofolylpolyglutamate synthase</fullName>
    </alternativeName>
</protein>
<dbReference type="Proteomes" id="UP000199445">
    <property type="component" value="Unassembled WGS sequence"/>
</dbReference>
<dbReference type="NCBIfam" id="TIGR01499">
    <property type="entry name" value="folC"/>
    <property type="match status" value="1"/>
</dbReference>
<dbReference type="InterPro" id="IPR036565">
    <property type="entry name" value="Mur-like_cat_sf"/>
</dbReference>
<dbReference type="PIRSF" id="PIRSF001563">
    <property type="entry name" value="Folylpolyglu_synth"/>
    <property type="match status" value="1"/>
</dbReference>
<dbReference type="InterPro" id="IPR018109">
    <property type="entry name" value="Folylpolyglutamate_synth_CS"/>
</dbReference>
<evidence type="ECO:0000256" key="2">
    <source>
        <dbReference type="ARBA" id="ARBA00004799"/>
    </source>
</evidence>
<evidence type="ECO:0000256" key="18">
    <source>
        <dbReference type="ARBA" id="ARBA00047808"/>
    </source>
</evidence>
<comment type="pathway">
    <text evidence="3">Cofactor biosynthesis; tetrahydrofolylpolyglutamate biosynthesis.</text>
</comment>
<dbReference type="InterPro" id="IPR001645">
    <property type="entry name" value="Folylpolyglutamate_synth"/>
</dbReference>
<keyword evidence="24" id="KW-1185">Reference proteome</keyword>
<comment type="catalytic activity">
    <reaction evidence="17">
        <text>(6S)-5,6,7,8-tetrahydrofolyl-(gamma-L-Glu)(n) + L-glutamate + ATP = (6S)-5,6,7,8-tetrahydrofolyl-(gamma-L-Glu)(n+1) + ADP + phosphate + H(+)</text>
        <dbReference type="Rhea" id="RHEA:10580"/>
        <dbReference type="Rhea" id="RHEA-COMP:14738"/>
        <dbReference type="Rhea" id="RHEA-COMP:14740"/>
        <dbReference type="ChEBI" id="CHEBI:15378"/>
        <dbReference type="ChEBI" id="CHEBI:29985"/>
        <dbReference type="ChEBI" id="CHEBI:30616"/>
        <dbReference type="ChEBI" id="CHEBI:43474"/>
        <dbReference type="ChEBI" id="CHEBI:141005"/>
        <dbReference type="ChEBI" id="CHEBI:456216"/>
        <dbReference type="EC" id="6.3.2.17"/>
    </reaction>
</comment>
<organism evidence="23 24">
    <name type="scientific">Marinobacter persicus</name>
    <dbReference type="NCBI Taxonomy" id="930118"/>
    <lineage>
        <taxon>Bacteria</taxon>
        <taxon>Pseudomonadati</taxon>
        <taxon>Pseudomonadota</taxon>
        <taxon>Gammaproteobacteria</taxon>
        <taxon>Pseudomonadales</taxon>
        <taxon>Marinobacteraceae</taxon>
        <taxon>Marinobacter</taxon>
    </lineage>
</organism>
<dbReference type="GO" id="GO:0046656">
    <property type="term" value="P:folic acid biosynthetic process"/>
    <property type="evidence" value="ECO:0007669"/>
    <property type="project" value="UniProtKB-KW"/>
</dbReference>
<dbReference type="EMBL" id="FOSC01000005">
    <property type="protein sequence ID" value="SFJ75121.1"/>
    <property type="molecule type" value="Genomic_DNA"/>
</dbReference>
<dbReference type="SUPFAM" id="SSF53623">
    <property type="entry name" value="MurD-like peptide ligases, catalytic domain"/>
    <property type="match status" value="1"/>
</dbReference>
<dbReference type="InterPro" id="IPR004101">
    <property type="entry name" value="Mur_ligase_C"/>
</dbReference>
<comment type="catalytic activity">
    <reaction evidence="18">
        <text>10-formyltetrahydrofolyl-(gamma-L-Glu)(n) + L-glutamate + ATP = 10-formyltetrahydrofolyl-(gamma-L-Glu)(n+1) + ADP + phosphate + H(+)</text>
        <dbReference type="Rhea" id="RHEA:51904"/>
        <dbReference type="Rhea" id="RHEA-COMP:13088"/>
        <dbReference type="Rhea" id="RHEA-COMP:14300"/>
        <dbReference type="ChEBI" id="CHEBI:15378"/>
        <dbReference type="ChEBI" id="CHEBI:29985"/>
        <dbReference type="ChEBI" id="CHEBI:30616"/>
        <dbReference type="ChEBI" id="CHEBI:43474"/>
        <dbReference type="ChEBI" id="CHEBI:134413"/>
        <dbReference type="ChEBI" id="CHEBI:456216"/>
        <dbReference type="EC" id="6.3.2.17"/>
    </reaction>
</comment>
<sequence>MNPKGSESREASVSRPGAGASVDQWLQYLEAIHPAEIELGLDRVLVVLRRLFPRNPGARIITVAGTNGKGTAVTTLERLLLAAGRTTGAYTSPHLERYNERVRLNGADIDDASLIRAFGQVEEARGSVPLTYFEFGTLAAFVAFAEAGVQDWILEVGLGGRLDAVNVLDANYAMITAVDIDHIGFLGDNRNVIGFEKAGILRPGIDAVCADPSPPPSVLQQASAQKVQLQLTGRDYQIQPLPERDRVALVLGSESYRLPAGPLPVESVAGAVVLARKLVPQLSAEQIEATLAGIRVPGRFEQLQNSPLVVLDVGHNPHAARWLAGKLEALRADYGTVRGVYGALADKDTAGVMAAMKPVVDIWYFAGLDVPRGLSADELQARAAQSEIGPGHAFVSVAEALDQARRDAAPEDIVIVFGSFFTVAEARALCQHHAEIC</sequence>
<evidence type="ECO:0000256" key="1">
    <source>
        <dbReference type="ARBA" id="ARBA00002714"/>
    </source>
</evidence>
<dbReference type="Gene3D" id="3.40.1190.10">
    <property type="entry name" value="Mur-like, catalytic domain"/>
    <property type="match status" value="1"/>
</dbReference>
<gene>
    <name evidence="23" type="ORF">SAMN05216429_105192</name>
</gene>
<comment type="function">
    <text evidence="1">Functions in two distinct reactions of the de novo folate biosynthetic pathway. Catalyzes the addition of a glutamate residue to dihydropteroate (7,8-dihydropteroate or H2Pte) to form dihydrofolate (7,8-dihydrofolate monoglutamate or H2Pte-Glu). Also catalyzes successive additions of L-glutamate to tetrahydrofolate or 10-formyltetrahydrofolate or 5,10-methylenetetrahydrofolate, leading to folylpolyglutamate derivatives.</text>
</comment>
<evidence type="ECO:0000313" key="24">
    <source>
        <dbReference type="Proteomes" id="UP000199445"/>
    </source>
</evidence>
<evidence type="ECO:0000256" key="10">
    <source>
        <dbReference type="ARBA" id="ARBA00022741"/>
    </source>
</evidence>
<evidence type="ECO:0000256" key="15">
    <source>
        <dbReference type="ARBA" id="ARBA00030592"/>
    </source>
</evidence>
<dbReference type="GO" id="GO:0005524">
    <property type="term" value="F:ATP binding"/>
    <property type="evidence" value="ECO:0007669"/>
    <property type="project" value="UniProtKB-KW"/>
</dbReference>
<dbReference type="GO" id="GO:0004326">
    <property type="term" value="F:tetrahydrofolylpolyglutamate synthase activity"/>
    <property type="evidence" value="ECO:0007669"/>
    <property type="project" value="UniProtKB-EC"/>
</dbReference>
<evidence type="ECO:0000256" key="7">
    <source>
        <dbReference type="ARBA" id="ARBA00019357"/>
    </source>
</evidence>
<dbReference type="GO" id="GO:0005737">
    <property type="term" value="C:cytoplasm"/>
    <property type="evidence" value="ECO:0007669"/>
    <property type="project" value="TreeGrafter"/>
</dbReference>
<evidence type="ECO:0000256" key="14">
    <source>
        <dbReference type="ARBA" id="ARBA00030048"/>
    </source>
</evidence>
<evidence type="ECO:0000259" key="22">
    <source>
        <dbReference type="Pfam" id="PF02875"/>
    </source>
</evidence>
<keyword evidence="8 21" id="KW-0436">Ligase</keyword>
<evidence type="ECO:0000256" key="17">
    <source>
        <dbReference type="ARBA" id="ARBA00047493"/>
    </source>
</evidence>
<dbReference type="UniPathway" id="UPA00077">
    <property type="reaction ID" value="UER00157"/>
</dbReference>
<keyword evidence="11 21" id="KW-0067">ATP-binding</keyword>
<evidence type="ECO:0000256" key="5">
    <source>
        <dbReference type="ARBA" id="ARBA00013023"/>
    </source>
</evidence>
<keyword evidence="10 21" id="KW-0547">Nucleotide-binding</keyword>
<dbReference type="AlphaFoldDB" id="A0A1I3U010"/>
<comment type="catalytic activity">
    <reaction evidence="20">
        <text>7,8-dihydropteroate + L-glutamate + ATP = 7,8-dihydrofolate + ADP + phosphate + H(+)</text>
        <dbReference type="Rhea" id="RHEA:23584"/>
        <dbReference type="ChEBI" id="CHEBI:15378"/>
        <dbReference type="ChEBI" id="CHEBI:17839"/>
        <dbReference type="ChEBI" id="CHEBI:29985"/>
        <dbReference type="ChEBI" id="CHEBI:30616"/>
        <dbReference type="ChEBI" id="CHEBI:43474"/>
        <dbReference type="ChEBI" id="CHEBI:57451"/>
        <dbReference type="ChEBI" id="CHEBI:456216"/>
        <dbReference type="EC" id="6.3.2.12"/>
    </reaction>
</comment>
<evidence type="ECO:0000256" key="20">
    <source>
        <dbReference type="ARBA" id="ARBA00049161"/>
    </source>
</evidence>
<dbReference type="InterPro" id="IPR036615">
    <property type="entry name" value="Mur_ligase_C_dom_sf"/>
</dbReference>
<reference evidence="23 24" key="1">
    <citation type="submission" date="2016-10" db="EMBL/GenBank/DDBJ databases">
        <authorList>
            <person name="de Groot N.N."/>
        </authorList>
    </citation>
    <scope>NUCLEOTIDE SEQUENCE [LARGE SCALE GENOMIC DNA]</scope>
    <source>
        <strain evidence="23 24">IBRC-M 10445</strain>
    </source>
</reference>
<dbReference type="Gene3D" id="3.90.190.20">
    <property type="entry name" value="Mur ligase, C-terminal domain"/>
    <property type="match status" value="1"/>
</dbReference>
<accession>A0A1I3U010</accession>
<evidence type="ECO:0000256" key="8">
    <source>
        <dbReference type="ARBA" id="ARBA00022598"/>
    </source>
</evidence>
<comment type="catalytic activity">
    <reaction evidence="19">
        <text>(6R)-5,10-methylenetetrahydrofolyl-(gamma-L-Glu)(n) + L-glutamate + ATP = (6R)-5,10-methylenetetrahydrofolyl-(gamma-L-Glu)(n+1) + ADP + phosphate + H(+)</text>
        <dbReference type="Rhea" id="RHEA:51912"/>
        <dbReference type="Rhea" id="RHEA-COMP:13257"/>
        <dbReference type="Rhea" id="RHEA-COMP:13258"/>
        <dbReference type="ChEBI" id="CHEBI:15378"/>
        <dbReference type="ChEBI" id="CHEBI:29985"/>
        <dbReference type="ChEBI" id="CHEBI:30616"/>
        <dbReference type="ChEBI" id="CHEBI:43474"/>
        <dbReference type="ChEBI" id="CHEBI:136572"/>
        <dbReference type="ChEBI" id="CHEBI:456216"/>
        <dbReference type="EC" id="6.3.2.17"/>
    </reaction>
</comment>
<evidence type="ECO:0000256" key="6">
    <source>
        <dbReference type="ARBA" id="ARBA00013025"/>
    </source>
</evidence>
<evidence type="ECO:0000256" key="3">
    <source>
        <dbReference type="ARBA" id="ARBA00005150"/>
    </source>
</evidence>
<dbReference type="PANTHER" id="PTHR11136:SF0">
    <property type="entry name" value="DIHYDROFOLATE SYNTHETASE-RELATED"/>
    <property type="match status" value="1"/>
</dbReference>
<evidence type="ECO:0000313" key="23">
    <source>
        <dbReference type="EMBL" id="SFJ75121.1"/>
    </source>
</evidence>
<evidence type="ECO:0000256" key="9">
    <source>
        <dbReference type="ARBA" id="ARBA00022723"/>
    </source>
</evidence>
<evidence type="ECO:0000256" key="4">
    <source>
        <dbReference type="ARBA" id="ARBA00008276"/>
    </source>
</evidence>
<evidence type="ECO:0000256" key="16">
    <source>
        <dbReference type="ARBA" id="ARBA00032510"/>
    </source>
</evidence>
<dbReference type="GO" id="GO:0046654">
    <property type="term" value="P:tetrahydrofolate biosynthetic process"/>
    <property type="evidence" value="ECO:0007669"/>
    <property type="project" value="UniProtKB-UniPathway"/>
</dbReference>
<name>A0A1I3U010_9GAMM</name>